<dbReference type="EMBL" id="AFBN01000062">
    <property type="protein sequence ID" value="EGF55453.1"/>
    <property type="molecule type" value="Genomic_DNA"/>
</dbReference>
<dbReference type="Pfam" id="PF16332">
    <property type="entry name" value="DUF4962"/>
    <property type="match status" value="2"/>
</dbReference>
<dbReference type="InterPro" id="IPR032518">
    <property type="entry name" value="HepII_N"/>
</dbReference>
<comment type="caution">
    <text evidence="4">The sequence shown here is derived from an EMBL/GenBank/DDBJ whole genome shotgun (WGS) entry which is preliminary data.</text>
</comment>
<dbReference type="eggNOG" id="COG5652">
    <property type="taxonomic scope" value="Bacteria"/>
</dbReference>
<gene>
    <name evidence="4" type="ORF">HMPREF9446_02704</name>
</gene>
<keyword evidence="5" id="KW-1185">Reference proteome</keyword>
<feature type="domain" description="Heparinase II N-terminal" evidence="3">
    <location>
        <begin position="225"/>
        <end position="465"/>
    </location>
</feature>
<dbReference type="GO" id="GO:0030313">
    <property type="term" value="C:cell envelope"/>
    <property type="evidence" value="ECO:0007669"/>
    <property type="project" value="UniProtKB-SubCell"/>
</dbReference>
<evidence type="ECO:0000313" key="4">
    <source>
        <dbReference type="EMBL" id="EGF55453.1"/>
    </source>
</evidence>
<feature type="domain" description="Heparinase II/III-like C-terminal" evidence="2">
    <location>
        <begin position="490"/>
        <end position="698"/>
    </location>
</feature>
<dbReference type="Gene3D" id="2.60.40.10">
    <property type="entry name" value="Immunoglobulins"/>
    <property type="match status" value="1"/>
</dbReference>
<dbReference type="Proteomes" id="UP000003416">
    <property type="component" value="Unassembled WGS sequence"/>
</dbReference>
<reference evidence="4 5" key="1">
    <citation type="submission" date="2011-02" db="EMBL/GenBank/DDBJ databases">
        <authorList>
            <person name="Weinstock G."/>
            <person name="Sodergren E."/>
            <person name="Clifton S."/>
            <person name="Fulton L."/>
            <person name="Fulton B."/>
            <person name="Courtney L."/>
            <person name="Fronick C."/>
            <person name="Harrison M."/>
            <person name="Strong C."/>
            <person name="Farmer C."/>
            <person name="Delahaunty K."/>
            <person name="Markovic C."/>
            <person name="Hall O."/>
            <person name="Minx P."/>
            <person name="Tomlinson C."/>
            <person name="Mitreva M."/>
            <person name="Hou S."/>
            <person name="Chen J."/>
            <person name="Wollam A."/>
            <person name="Pepin K.H."/>
            <person name="Johnson M."/>
            <person name="Bhonagiri V."/>
            <person name="Zhang X."/>
            <person name="Suruliraj S."/>
            <person name="Warren W."/>
            <person name="Chinwalla A."/>
            <person name="Mardis E.R."/>
            <person name="Wilson R.K."/>
        </authorList>
    </citation>
    <scope>NUCLEOTIDE SEQUENCE [LARGE SCALE GENOMIC DNA]</scope>
    <source>
        <strain evidence="4 5">YIT 12057</strain>
    </source>
</reference>
<dbReference type="Gene3D" id="1.50.10.100">
    <property type="entry name" value="Chondroitin AC/alginate lyase"/>
    <property type="match status" value="1"/>
</dbReference>
<protein>
    <submittedName>
        <fullName evidence="4">Heparinase II/III-like protein</fullName>
    </submittedName>
</protein>
<dbReference type="InterPro" id="IPR012480">
    <property type="entry name" value="Hepar_II_III_C"/>
</dbReference>
<evidence type="ECO:0000256" key="1">
    <source>
        <dbReference type="ARBA" id="ARBA00004196"/>
    </source>
</evidence>
<dbReference type="STRING" id="763034.HMPREF9446_02704"/>
<dbReference type="GO" id="GO:0016829">
    <property type="term" value="F:lyase activity"/>
    <property type="evidence" value="ECO:0007669"/>
    <property type="project" value="InterPro"/>
</dbReference>
<dbReference type="AlphaFoldDB" id="F3PVC6"/>
<organism evidence="4 5">
    <name type="scientific">Bacteroides fluxus YIT 12057</name>
    <dbReference type="NCBI Taxonomy" id="763034"/>
    <lineage>
        <taxon>Bacteria</taxon>
        <taxon>Pseudomonadati</taxon>
        <taxon>Bacteroidota</taxon>
        <taxon>Bacteroidia</taxon>
        <taxon>Bacteroidales</taxon>
        <taxon>Bacteroidaceae</taxon>
        <taxon>Bacteroides</taxon>
    </lineage>
</organism>
<dbReference type="HOGENOM" id="CLU_016255_0_0_10"/>
<evidence type="ECO:0000259" key="2">
    <source>
        <dbReference type="Pfam" id="PF07940"/>
    </source>
</evidence>
<evidence type="ECO:0000313" key="5">
    <source>
        <dbReference type="Proteomes" id="UP000003416"/>
    </source>
</evidence>
<dbReference type="InterPro" id="IPR013783">
    <property type="entry name" value="Ig-like_fold"/>
</dbReference>
<name>F3PVC6_9BACE</name>
<comment type="subcellular location">
    <subcellularLocation>
        <location evidence="1">Cell envelope</location>
    </subcellularLocation>
</comment>
<proteinExistence type="predicted"/>
<feature type="domain" description="Heparinase II N-terminal" evidence="3">
    <location>
        <begin position="46"/>
        <end position="203"/>
    </location>
</feature>
<dbReference type="Pfam" id="PF07940">
    <property type="entry name" value="Hepar_II_III_C"/>
    <property type="match status" value="1"/>
</dbReference>
<evidence type="ECO:0000259" key="3">
    <source>
        <dbReference type="Pfam" id="PF16332"/>
    </source>
</evidence>
<accession>F3PVC6</accession>
<dbReference type="InterPro" id="IPR008929">
    <property type="entry name" value="Chondroitin_lyas"/>
</dbReference>
<sequence length="852" mass="98394">MVNPEHTYTPIVIIKRRIEDMKKLLTVLLVCCLTLIRSAYASCPGQIHENVRETPFPQKHNTLYINPSPLLVPLEMKQSDYLQFNLSQDKRFESAGSILSEKTPWCMFNPHRILENGTWYWRVRSISRSGEAMPWSETYTFTVTEDVPEFVTPTFDVFLNNIPKEHARIYCFLRDSLDNARKAMRQHPDFEPMIAESREALAMDYRTDRNPYSKVSLMYTHTDYLNTAYTMFQRNVYAEKMVQNVRCLLTAEIDQKVIGNDFKAGELAYLLACTYETCYERFTERERIQIEEIILTVLNRYLPHIINKEEVHIFDNHFWQFTFRHLLQASIAIYDKYPQAREYLEYSYELWTARAPASGFNRDGNWHNGTAYFSANAISLFYVPTLFSYLTGTDFMQHPWYKNAGIGLAYTWQPGSLSAGFGDGHEQMNPKPLRIRSAFADLMARTTGDPYAAWYSSINDRYKDESETRLYRLASGKKRPEATGLPADAPKAVWFKDSGEMIANSNLKDGKRNLSLSFHSSPYGSGSHTHSNQNAFNLHYGGKAIYRAVGHYMNFKDAHNLLDYRNTRGQNTLLVNGIGQPFSIRAYGYITRMFNGEHISYALGDASNAYCGISEYPMWINNFKSEQLEQSVENGFGSTPLKKYRRHIFLLHPDKVVVYDELEADKAVRWDWLLHSPVKFSIDETTRTLVTRNTEDNFSSVAQLFSEQACSISQTDRYNAEPNEKIAVRGEDFSRPWSLTASFAPCKKTRILTIIQVEADGKQAVEIIRTGNSFQCGDWTIEAELDAKRPTALYIRNIRNRATFSLGKKNPEMNGKIYQCRKADASVLYDRIDGEWKTQEMDDREMQITGKK</sequence>
<dbReference type="Gene3D" id="2.70.98.70">
    <property type="match status" value="1"/>
</dbReference>